<keyword evidence="1" id="KW-1133">Transmembrane helix</keyword>
<evidence type="ECO:0000256" key="1">
    <source>
        <dbReference type="SAM" id="Phobius"/>
    </source>
</evidence>
<sequence>MSNEFRTSIVSNTRFSGGSRYWPIAFKRIQQRMSLMGLSIEQLIRRQVPFRSFGDSLQQHDMVGMEIRFLFEGKMLLRITTSIKKAFPWLYHWHVKDVIVLPIQTHPLTTVAACGSTAQVVPKSTDEGLIWVTVKSGVLAPCFLRVGASRQYWYLGILWHCALFVLLCIVSGGGNSSGSLPPDGEIRMGYLALKSSGLQSSLLSIVLCVWKIAY</sequence>
<keyword evidence="1" id="KW-0472">Membrane</keyword>
<dbReference type="Proteomes" id="UP000027586">
    <property type="component" value="Unassembled WGS sequence"/>
</dbReference>
<evidence type="ECO:0000313" key="2">
    <source>
        <dbReference type="EMBL" id="CDH55991.1"/>
    </source>
</evidence>
<accession>A0A068S431</accession>
<comment type="caution">
    <text evidence="2">The sequence shown here is derived from an EMBL/GenBank/DDBJ whole genome shotgun (WGS) entry which is preliminary data.</text>
</comment>
<feature type="transmembrane region" description="Helical" evidence="1">
    <location>
        <begin position="152"/>
        <end position="172"/>
    </location>
</feature>
<name>A0A068S431_9FUNG</name>
<organism evidence="2 3">
    <name type="scientific">Lichtheimia corymbifera JMRC:FSU:9682</name>
    <dbReference type="NCBI Taxonomy" id="1263082"/>
    <lineage>
        <taxon>Eukaryota</taxon>
        <taxon>Fungi</taxon>
        <taxon>Fungi incertae sedis</taxon>
        <taxon>Mucoromycota</taxon>
        <taxon>Mucoromycotina</taxon>
        <taxon>Mucoromycetes</taxon>
        <taxon>Mucorales</taxon>
        <taxon>Lichtheimiaceae</taxon>
        <taxon>Lichtheimia</taxon>
    </lineage>
</organism>
<keyword evidence="1" id="KW-0812">Transmembrane</keyword>
<gene>
    <name evidence="2" type="ORF">LCOR_07083.1</name>
</gene>
<reference evidence="2" key="1">
    <citation type="submission" date="2013-08" db="EMBL/GenBank/DDBJ databases">
        <title>Gene expansion shapes genome architecture in the human pathogen Lichtheimia corymbifera: an evolutionary genomics analysis in the ancient terrestrial Mucorales (Mucoromycotina).</title>
        <authorList>
            <person name="Schwartze V.U."/>
            <person name="Winter S."/>
            <person name="Shelest E."/>
            <person name="Marcet-Houben M."/>
            <person name="Horn F."/>
            <person name="Wehner S."/>
            <person name="Hoffmann K."/>
            <person name="Riege K."/>
            <person name="Sammeth M."/>
            <person name="Nowrousian M."/>
            <person name="Valiante V."/>
            <person name="Linde J."/>
            <person name="Jacobsen I.D."/>
            <person name="Marz M."/>
            <person name="Brakhage A.A."/>
            <person name="Gabaldon T."/>
            <person name="Bocker S."/>
            <person name="Voigt K."/>
        </authorList>
    </citation>
    <scope>NUCLEOTIDE SEQUENCE [LARGE SCALE GENOMIC DNA]</scope>
    <source>
        <strain evidence="2">FSU 9682</strain>
    </source>
</reference>
<evidence type="ECO:0000313" key="3">
    <source>
        <dbReference type="Proteomes" id="UP000027586"/>
    </source>
</evidence>
<keyword evidence="3" id="KW-1185">Reference proteome</keyword>
<dbReference type="AlphaFoldDB" id="A0A068S431"/>
<dbReference type="VEuPathDB" id="FungiDB:LCOR_07083.1"/>
<protein>
    <submittedName>
        <fullName evidence="2">Uncharacterized protein</fullName>
    </submittedName>
</protein>
<proteinExistence type="predicted"/>
<dbReference type="EMBL" id="CBTN010000034">
    <property type="protein sequence ID" value="CDH55991.1"/>
    <property type="molecule type" value="Genomic_DNA"/>
</dbReference>